<feature type="chain" id="PRO_5019071031" evidence="3">
    <location>
        <begin position="23"/>
        <end position="178"/>
    </location>
</feature>
<evidence type="ECO:0000313" key="5">
    <source>
        <dbReference type="EMBL" id="RWS29346.1"/>
    </source>
</evidence>
<dbReference type="AlphaFoldDB" id="A0A443SP98"/>
<organism evidence="5 6">
    <name type="scientific">Leptotrombidium deliense</name>
    <dbReference type="NCBI Taxonomy" id="299467"/>
    <lineage>
        <taxon>Eukaryota</taxon>
        <taxon>Metazoa</taxon>
        <taxon>Ecdysozoa</taxon>
        <taxon>Arthropoda</taxon>
        <taxon>Chelicerata</taxon>
        <taxon>Arachnida</taxon>
        <taxon>Acari</taxon>
        <taxon>Acariformes</taxon>
        <taxon>Trombidiformes</taxon>
        <taxon>Prostigmata</taxon>
        <taxon>Anystina</taxon>
        <taxon>Parasitengona</taxon>
        <taxon>Trombiculoidea</taxon>
        <taxon>Trombiculidae</taxon>
        <taxon>Leptotrombidium</taxon>
    </lineage>
</organism>
<dbReference type="InterPro" id="IPR018000">
    <property type="entry name" value="Neurotransmitter_ion_chnl_CS"/>
</dbReference>
<evidence type="ECO:0000256" key="1">
    <source>
        <dbReference type="ARBA" id="ARBA00004370"/>
    </source>
</evidence>
<dbReference type="EMBL" id="NCKV01000958">
    <property type="protein sequence ID" value="RWS29346.1"/>
    <property type="molecule type" value="Genomic_DNA"/>
</dbReference>
<keyword evidence="2" id="KW-0472">Membrane</keyword>
<dbReference type="GO" id="GO:0005230">
    <property type="term" value="F:extracellular ligand-gated monoatomic ion channel activity"/>
    <property type="evidence" value="ECO:0007669"/>
    <property type="project" value="InterPro"/>
</dbReference>
<feature type="signal peptide" evidence="3">
    <location>
        <begin position="1"/>
        <end position="22"/>
    </location>
</feature>
<keyword evidence="6" id="KW-1185">Reference proteome</keyword>
<name>A0A443SP98_9ACAR</name>
<dbReference type="Gene3D" id="2.70.170.10">
    <property type="entry name" value="Neurotransmitter-gated ion-channel ligand-binding domain"/>
    <property type="match status" value="1"/>
</dbReference>
<comment type="subcellular location">
    <subcellularLocation>
        <location evidence="1">Membrane</location>
    </subcellularLocation>
</comment>
<proteinExistence type="predicted"/>
<dbReference type="PROSITE" id="PS00236">
    <property type="entry name" value="NEUROTR_ION_CHANNEL"/>
    <property type="match status" value="1"/>
</dbReference>
<gene>
    <name evidence="5" type="ORF">B4U80_13654</name>
</gene>
<dbReference type="Proteomes" id="UP000288716">
    <property type="component" value="Unassembled WGS sequence"/>
</dbReference>
<accession>A0A443SP98</accession>
<dbReference type="STRING" id="299467.A0A443SP98"/>
<protein>
    <submittedName>
        <fullName evidence="5">Glycine receptor subunit alpha-2-like protein</fullName>
    </submittedName>
</protein>
<keyword evidence="5" id="KW-0675">Receptor</keyword>
<evidence type="ECO:0000256" key="2">
    <source>
        <dbReference type="ARBA" id="ARBA00023136"/>
    </source>
</evidence>
<dbReference type="VEuPathDB" id="VectorBase:LDEU002694"/>
<evidence type="ECO:0000259" key="4">
    <source>
        <dbReference type="Pfam" id="PF02931"/>
    </source>
</evidence>
<dbReference type="OrthoDB" id="6424542at2759"/>
<dbReference type="SUPFAM" id="SSF63712">
    <property type="entry name" value="Nicotinic receptor ligand binding domain-like"/>
    <property type="match status" value="1"/>
</dbReference>
<sequence length="178" mass="20899">MHSFSKTLSLFLLLLCFNQIFCIQKYFDKPKPVNGSTLVIVVTLTLVDLNSIRVVDMDYRLDYHVVYEWNVSRTTCEKYVAKLMEDEYLTNETITDTVVLSGTASTMFWVPDTYIEEGKQIKVPTLPRNNQYLTVKVSKEDFTCSMRFNIRLAAIVGCQMDFHDYPYDRQLCYFRMRS</sequence>
<comment type="caution">
    <text evidence="5">The sequence shown here is derived from an EMBL/GenBank/DDBJ whole genome shotgun (WGS) entry which is preliminary data.</text>
</comment>
<evidence type="ECO:0000313" key="6">
    <source>
        <dbReference type="Proteomes" id="UP000288716"/>
    </source>
</evidence>
<dbReference type="Pfam" id="PF02931">
    <property type="entry name" value="Neur_chan_LBD"/>
    <property type="match status" value="1"/>
</dbReference>
<dbReference type="GO" id="GO:0016020">
    <property type="term" value="C:membrane"/>
    <property type="evidence" value="ECO:0007669"/>
    <property type="project" value="UniProtKB-SubCell"/>
</dbReference>
<keyword evidence="3" id="KW-0732">Signal</keyword>
<feature type="domain" description="Neurotransmitter-gated ion-channel ligand-binding" evidence="4">
    <location>
        <begin position="24"/>
        <end position="178"/>
    </location>
</feature>
<feature type="non-terminal residue" evidence="5">
    <location>
        <position position="178"/>
    </location>
</feature>
<dbReference type="InterPro" id="IPR006202">
    <property type="entry name" value="Neur_chan_lig-bd"/>
</dbReference>
<dbReference type="InterPro" id="IPR036734">
    <property type="entry name" value="Neur_chan_lig-bd_sf"/>
</dbReference>
<reference evidence="5 6" key="1">
    <citation type="journal article" date="2018" name="Gigascience">
        <title>Genomes of trombidid mites reveal novel predicted allergens and laterally-transferred genes associated with secondary metabolism.</title>
        <authorList>
            <person name="Dong X."/>
            <person name="Chaisiri K."/>
            <person name="Xia D."/>
            <person name="Armstrong S.D."/>
            <person name="Fang Y."/>
            <person name="Donnelly M.J."/>
            <person name="Kadowaki T."/>
            <person name="McGarry J.W."/>
            <person name="Darby A.C."/>
            <person name="Makepeace B.L."/>
        </authorList>
    </citation>
    <scope>NUCLEOTIDE SEQUENCE [LARGE SCALE GENOMIC DNA]</scope>
    <source>
        <strain evidence="5">UoL-UT</strain>
    </source>
</reference>
<evidence type="ECO:0000256" key="3">
    <source>
        <dbReference type="SAM" id="SignalP"/>
    </source>
</evidence>